<dbReference type="Gene3D" id="3.40.50.1820">
    <property type="entry name" value="alpha/beta hydrolase"/>
    <property type="match status" value="1"/>
</dbReference>
<dbReference type="GO" id="GO:0004252">
    <property type="term" value="F:serine-type endopeptidase activity"/>
    <property type="evidence" value="ECO:0007669"/>
    <property type="project" value="TreeGrafter"/>
</dbReference>
<evidence type="ECO:0000313" key="5">
    <source>
        <dbReference type="EMBL" id="QJR15349.1"/>
    </source>
</evidence>
<keyword evidence="1" id="KW-0732">Signal</keyword>
<dbReference type="PANTHER" id="PTHR42776">
    <property type="entry name" value="SERINE PEPTIDASE S9 FAMILY MEMBER"/>
    <property type="match status" value="1"/>
</dbReference>
<evidence type="ECO:0000256" key="3">
    <source>
        <dbReference type="ARBA" id="ARBA00022825"/>
    </source>
</evidence>
<dbReference type="GO" id="GO:0006508">
    <property type="term" value="P:proteolysis"/>
    <property type="evidence" value="ECO:0007669"/>
    <property type="project" value="InterPro"/>
</dbReference>
<keyword evidence="2 5" id="KW-0378">Hydrolase</keyword>
<proteinExistence type="predicted"/>
<evidence type="ECO:0000259" key="4">
    <source>
        <dbReference type="Pfam" id="PF00326"/>
    </source>
</evidence>
<dbReference type="PANTHER" id="PTHR42776:SF13">
    <property type="entry name" value="DIPEPTIDYL-PEPTIDASE 5"/>
    <property type="match status" value="1"/>
</dbReference>
<dbReference type="Pfam" id="PF00326">
    <property type="entry name" value="Peptidase_S9"/>
    <property type="match status" value="1"/>
</dbReference>
<dbReference type="InParanoid" id="A0A6M4H6V1"/>
<sequence length="659" mass="73918">MRKPIDIETLWRLERAGAVSLSPDGSAAVCSVTSYKMEDNKGRTALWLLPTASCSPRRLTTGGEKDGNPAWSPQGDRIAFLAKREQDGRTDAEPQLYVIPAAGGEAERKSDFAPGIDDFKWMPDGKRIVFVSWVWPDAKGAREQAKRHKKFTDRKESAYVTSEAHYRHWDRNLPMGRVPHLLMLDLASGRVTDLFEGTGYELPRVDTCAAHFDISPDGRRIAFVHDPIERKRADHALALAEIHIASRRITPLTDDPRWSYDAPRYGPDGSSLACVAAHVGRRHTMPNRLAIRNDHGLWRMPGAGRDLDVDAPLRWSGDGASILFTAQERGRRHLWRQDLRKRAPEVAVQGGWVQGFDIAGSGSDEIITVAIDCASHPVQIHAVKSGAAKRLERFNYEVLSNVAIGETREVTVKGALGDAVQMFLTFPPRFNAKRKHPVMQVIHGGPYAASGDTWGYRWNTHLLASRGHVLASVNYHGSSGFGHAFADSIMGRMGQLELRDIEAGTDWLLKQRWCDRKRVYAGGGSYGGFLVAWMNGHVAPGRYRNYVCHAGVFDRVATFSADSYIQRPRDLGALYWKDPAKVLAQSPHTFAHRMRTPTLILHGTKDYRVPDVNGLAYYNTLLAQGVPTRLVWFPDENHWVLKPRNSRLWYSEVLDWVKK</sequence>
<dbReference type="SUPFAM" id="SSF53474">
    <property type="entry name" value="alpha/beta-Hydrolases"/>
    <property type="match status" value="1"/>
</dbReference>
<name>A0A6M4H6V1_9PROT</name>
<dbReference type="InterPro" id="IPR001375">
    <property type="entry name" value="Peptidase_S9_cat"/>
</dbReference>
<gene>
    <name evidence="5" type="primary">dpp5_2</name>
    <name evidence="5" type="ORF">DSM104440_02168</name>
</gene>
<organism evidence="5 6">
    <name type="scientific">Usitatibacter palustris</name>
    <dbReference type="NCBI Taxonomy" id="2732487"/>
    <lineage>
        <taxon>Bacteria</taxon>
        <taxon>Pseudomonadati</taxon>
        <taxon>Pseudomonadota</taxon>
        <taxon>Betaproteobacteria</taxon>
        <taxon>Nitrosomonadales</taxon>
        <taxon>Usitatibacteraceae</taxon>
        <taxon>Usitatibacter</taxon>
    </lineage>
</organism>
<dbReference type="InterPro" id="IPR029058">
    <property type="entry name" value="AB_hydrolase_fold"/>
</dbReference>
<dbReference type="InterPro" id="IPR011659">
    <property type="entry name" value="WD40"/>
</dbReference>
<protein>
    <submittedName>
        <fullName evidence="5">Dipeptidyl-peptidase 5</fullName>
        <ecNumber evidence="5">3.4.14.-</ecNumber>
    </submittedName>
</protein>
<dbReference type="Pfam" id="PF07676">
    <property type="entry name" value="PD40"/>
    <property type="match status" value="2"/>
</dbReference>
<dbReference type="AlphaFoldDB" id="A0A6M4H6V1"/>
<dbReference type="EMBL" id="CP053073">
    <property type="protein sequence ID" value="QJR15349.1"/>
    <property type="molecule type" value="Genomic_DNA"/>
</dbReference>
<dbReference type="EC" id="3.4.14.-" evidence="5"/>
<reference evidence="5 6" key="1">
    <citation type="submission" date="2020-04" db="EMBL/GenBank/DDBJ databases">
        <title>Usitatibacter rugosus gen. nov., sp. nov. and Usitatibacter palustris sp. nov., novel members of Usitatibacteraceae fam. nov. within the order Nitrosomonadales isolated from soil.</title>
        <authorList>
            <person name="Huber K.J."/>
            <person name="Neumann-Schaal M."/>
            <person name="Geppert A."/>
            <person name="Luckner M."/>
            <person name="Wanner G."/>
            <person name="Overmann J."/>
        </authorList>
    </citation>
    <scope>NUCLEOTIDE SEQUENCE [LARGE SCALE GENOMIC DNA]</scope>
    <source>
        <strain evidence="5 6">Swamp67</strain>
    </source>
</reference>
<keyword evidence="3" id="KW-0645">Protease</keyword>
<evidence type="ECO:0000256" key="1">
    <source>
        <dbReference type="ARBA" id="ARBA00022729"/>
    </source>
</evidence>
<feature type="domain" description="Peptidase S9 prolyl oligopeptidase catalytic" evidence="4">
    <location>
        <begin position="454"/>
        <end position="659"/>
    </location>
</feature>
<keyword evidence="3" id="KW-0720">Serine protease</keyword>
<dbReference type="Gene3D" id="2.120.10.30">
    <property type="entry name" value="TolB, C-terminal domain"/>
    <property type="match status" value="2"/>
</dbReference>
<evidence type="ECO:0000313" key="6">
    <source>
        <dbReference type="Proteomes" id="UP000503096"/>
    </source>
</evidence>
<evidence type="ECO:0000256" key="2">
    <source>
        <dbReference type="ARBA" id="ARBA00022801"/>
    </source>
</evidence>
<dbReference type="Proteomes" id="UP000503096">
    <property type="component" value="Chromosome"/>
</dbReference>
<dbReference type="InterPro" id="IPR011042">
    <property type="entry name" value="6-blade_b-propeller_TolB-like"/>
</dbReference>
<dbReference type="RefSeq" id="WP_171162544.1">
    <property type="nucleotide sequence ID" value="NZ_CP053073.1"/>
</dbReference>
<dbReference type="SUPFAM" id="SSF82171">
    <property type="entry name" value="DPP6 N-terminal domain-like"/>
    <property type="match status" value="1"/>
</dbReference>
<accession>A0A6M4H6V1</accession>
<dbReference type="KEGG" id="upl:DSM104440_02168"/>
<keyword evidence="6" id="KW-1185">Reference proteome</keyword>